<organism evidence="1 2">
    <name type="scientific">Rhabditophanes sp. KR3021</name>
    <dbReference type="NCBI Taxonomy" id="114890"/>
    <lineage>
        <taxon>Eukaryota</taxon>
        <taxon>Metazoa</taxon>
        <taxon>Ecdysozoa</taxon>
        <taxon>Nematoda</taxon>
        <taxon>Chromadorea</taxon>
        <taxon>Rhabditida</taxon>
        <taxon>Tylenchina</taxon>
        <taxon>Panagrolaimomorpha</taxon>
        <taxon>Strongyloidoidea</taxon>
        <taxon>Alloionematidae</taxon>
        <taxon>Rhabditophanes</taxon>
    </lineage>
</organism>
<dbReference type="WBParaSite" id="RSKR_0000031500.1">
    <property type="protein sequence ID" value="RSKR_0000031500.1"/>
    <property type="gene ID" value="RSKR_0000031500"/>
</dbReference>
<evidence type="ECO:0000313" key="1">
    <source>
        <dbReference type="Proteomes" id="UP000095286"/>
    </source>
</evidence>
<protein>
    <submittedName>
        <fullName evidence="2">ATP synthase F1 subunit epsilon</fullName>
    </submittedName>
</protein>
<reference evidence="2" key="1">
    <citation type="submission" date="2016-11" db="UniProtKB">
        <authorList>
            <consortium name="WormBaseParasite"/>
        </authorList>
    </citation>
    <scope>IDENTIFICATION</scope>
    <source>
        <strain evidence="2">KR3021</strain>
    </source>
</reference>
<name>A0AC35TGJ8_9BILA</name>
<dbReference type="Proteomes" id="UP000095286">
    <property type="component" value="Unplaced"/>
</dbReference>
<proteinExistence type="predicted"/>
<evidence type="ECO:0000313" key="2">
    <source>
        <dbReference type="WBParaSite" id="RSKR_0000031500.1"/>
    </source>
</evidence>
<accession>A0AC35TGJ8</accession>
<sequence>MNRIASTTARAVNNVNTIRMCSDIGSGSGKGGGSGGSLRDAGGAFGKLEAAREGEYFYKLNKKQLEEMKAHLKETAENHRIQAEKHLTQLKEIEKAEKAAKGKK</sequence>